<gene>
    <name evidence="2" type="ordered locus">Bind_0448</name>
</gene>
<dbReference type="KEGG" id="bid:Bind_0448"/>
<dbReference type="STRING" id="395963.Bind_0448"/>
<reference evidence="2 3" key="2">
    <citation type="journal article" date="2010" name="J. Bacteriol.">
        <title>Complete genome sequence of Beijerinckia indica subsp. indica.</title>
        <authorList>
            <person name="Tamas I."/>
            <person name="Dedysh S.N."/>
            <person name="Liesack W."/>
            <person name="Stott M.B."/>
            <person name="Alam M."/>
            <person name="Murrell J.C."/>
            <person name="Dunfield P.F."/>
        </authorList>
    </citation>
    <scope>NUCLEOTIDE SEQUENCE [LARGE SCALE GENOMIC DNA]</scope>
    <source>
        <strain evidence="3">ATCC 9039 / DSM 1715 / NCIMB 8712</strain>
    </source>
</reference>
<evidence type="ECO:0000313" key="2">
    <source>
        <dbReference type="EMBL" id="ACB94101.1"/>
    </source>
</evidence>
<proteinExistence type="predicted"/>
<dbReference type="GO" id="GO:0032259">
    <property type="term" value="P:methylation"/>
    <property type="evidence" value="ECO:0007669"/>
    <property type="project" value="UniProtKB-KW"/>
</dbReference>
<feature type="transmembrane region" description="Helical" evidence="1">
    <location>
        <begin position="268"/>
        <end position="288"/>
    </location>
</feature>
<dbReference type="RefSeq" id="WP_012383459.1">
    <property type="nucleotide sequence ID" value="NC_010581.1"/>
</dbReference>
<organism evidence="2 3">
    <name type="scientific">Beijerinckia indica subsp. indica (strain ATCC 9039 / DSM 1715 / NCIMB 8712)</name>
    <dbReference type="NCBI Taxonomy" id="395963"/>
    <lineage>
        <taxon>Bacteria</taxon>
        <taxon>Pseudomonadati</taxon>
        <taxon>Pseudomonadota</taxon>
        <taxon>Alphaproteobacteria</taxon>
        <taxon>Hyphomicrobiales</taxon>
        <taxon>Beijerinckiaceae</taxon>
        <taxon>Beijerinckia</taxon>
    </lineage>
</organism>
<name>B2IE77_BEII9</name>
<dbReference type="HOGENOM" id="CLU_893745_0_0_5"/>
<evidence type="ECO:0000313" key="3">
    <source>
        <dbReference type="Proteomes" id="UP000001695"/>
    </source>
</evidence>
<keyword evidence="3" id="KW-1185">Reference proteome</keyword>
<dbReference type="AlphaFoldDB" id="B2IE77"/>
<dbReference type="PANTHER" id="PTHR43861">
    <property type="entry name" value="TRANS-ACONITATE 2-METHYLTRANSFERASE-RELATED"/>
    <property type="match status" value="1"/>
</dbReference>
<keyword evidence="1" id="KW-0472">Membrane</keyword>
<dbReference type="OrthoDB" id="9071885at2"/>
<protein>
    <submittedName>
        <fullName evidence="2">Methyltransferase type 12</fullName>
    </submittedName>
</protein>
<keyword evidence="1" id="KW-1133">Transmembrane helix</keyword>
<dbReference type="Pfam" id="PF13489">
    <property type="entry name" value="Methyltransf_23"/>
    <property type="match status" value="1"/>
</dbReference>
<dbReference type="eggNOG" id="COG2227">
    <property type="taxonomic scope" value="Bacteria"/>
</dbReference>
<dbReference type="SUPFAM" id="SSF53335">
    <property type="entry name" value="S-adenosyl-L-methionine-dependent methyltransferases"/>
    <property type="match status" value="1"/>
</dbReference>
<keyword evidence="2" id="KW-0808">Transferase</keyword>
<sequence length="307" mass="34222">MDIPLCPITGEPARRLVQWVDARLLTDLWRITFKTDSRPSFRGVERFGLWESPCGLYFFDPLREGDAGFYHDFYTRLRALSLFGTEDQRAEFAIAAKSIAEGARVLDVGCGLASFRHCVPQAHYTGLDPNLSLTIPGVDLRKESITDHVVTHPGEYDAVCAFQVIEHLDDPRTFFHRMIEAVKPGGLVIIGVPHVPSPMTRIPNFILNAPPHHLTWWTVEALATLAKGGGLDVESIEEMPWSDPDAPIYWIEKSSFIKGRDQHFRGHWLWHAAAFGGLIGGYLLNALFKTPSTVKGGGLLLIARKPG</sequence>
<dbReference type="CDD" id="cd02440">
    <property type="entry name" value="AdoMet_MTases"/>
    <property type="match status" value="1"/>
</dbReference>
<dbReference type="GO" id="GO:0008168">
    <property type="term" value="F:methyltransferase activity"/>
    <property type="evidence" value="ECO:0007669"/>
    <property type="project" value="UniProtKB-KW"/>
</dbReference>
<dbReference type="Proteomes" id="UP000001695">
    <property type="component" value="Chromosome"/>
</dbReference>
<keyword evidence="1" id="KW-0812">Transmembrane</keyword>
<dbReference type="Gene3D" id="3.40.50.150">
    <property type="entry name" value="Vaccinia Virus protein VP39"/>
    <property type="match status" value="1"/>
</dbReference>
<dbReference type="EMBL" id="CP001016">
    <property type="protein sequence ID" value="ACB94101.1"/>
    <property type="molecule type" value="Genomic_DNA"/>
</dbReference>
<accession>B2IE77</accession>
<reference evidence="3" key="1">
    <citation type="submission" date="2008-03" db="EMBL/GenBank/DDBJ databases">
        <title>Complete sequence of chromosome of Beijerinckia indica subsp. indica ATCC 9039.</title>
        <authorList>
            <consortium name="US DOE Joint Genome Institute"/>
            <person name="Copeland A."/>
            <person name="Lucas S."/>
            <person name="Lapidus A."/>
            <person name="Glavina del Rio T."/>
            <person name="Dalin E."/>
            <person name="Tice H."/>
            <person name="Bruce D."/>
            <person name="Goodwin L."/>
            <person name="Pitluck S."/>
            <person name="LaButti K."/>
            <person name="Schmutz J."/>
            <person name="Larimer F."/>
            <person name="Land M."/>
            <person name="Hauser L."/>
            <person name="Kyrpides N."/>
            <person name="Mikhailova N."/>
            <person name="Dunfield P.F."/>
            <person name="Dedysh S.N."/>
            <person name="Liesack W."/>
            <person name="Saw J.H."/>
            <person name="Alam M."/>
            <person name="Chen Y."/>
            <person name="Murrell J.C."/>
            <person name="Richardson P."/>
        </authorList>
    </citation>
    <scope>NUCLEOTIDE SEQUENCE [LARGE SCALE GENOMIC DNA]</scope>
    <source>
        <strain evidence="3">ATCC 9039 / DSM 1715 / NCIMB 8712</strain>
    </source>
</reference>
<dbReference type="InterPro" id="IPR029063">
    <property type="entry name" value="SAM-dependent_MTases_sf"/>
</dbReference>
<evidence type="ECO:0000256" key="1">
    <source>
        <dbReference type="SAM" id="Phobius"/>
    </source>
</evidence>
<keyword evidence="2" id="KW-0489">Methyltransferase</keyword>